<accession>A0A2N3N5V6</accession>
<proteinExistence type="predicted"/>
<dbReference type="STRING" id="41688.A0A2N3N5V6"/>
<evidence type="ECO:0000256" key="1">
    <source>
        <dbReference type="SAM" id="MobiDB-lite"/>
    </source>
</evidence>
<feature type="compositionally biased region" description="Low complexity" evidence="1">
    <location>
        <begin position="7"/>
        <end position="27"/>
    </location>
</feature>
<keyword evidence="3" id="KW-1185">Reference proteome</keyword>
<dbReference type="Pfam" id="PF11312">
    <property type="entry name" value="Methyltransf_34"/>
    <property type="match status" value="1"/>
</dbReference>
<evidence type="ECO:0008006" key="4">
    <source>
        <dbReference type="Google" id="ProtNLM"/>
    </source>
</evidence>
<sequence>MAKKPQSSRGTASKGSSKASSRAPGKGDPARPGTSKEPVPSPPLLELKTQQLLLDLFSRVFADELSAHNFETTLQAIKGALFNRDFAAAFSKEEHLAAYAARWSPTRALCYASIFESISDHLTSLADATQQVNEVEKSEPEPVARLRMLSVGGGAAEVAAFSTLLMGSGIPKGEAVLVDSGPWGSVVKRLHDTLTTYTARQISKYTYHGDDVDNGPVVAPESLLMDFSHGDILAATKEQLSKLLGTQPLLITILFTLNELYTSGGIGKTTTFLLNLTSCAPVGSLLLVVDSPGSYSETGVGTQAKKYPMQWLLHHTLTKSLEDTWERLETSDSAWFRLADSLRYPISLENMRYQLHLYRLVRSPT</sequence>
<gene>
    <name evidence="2" type="ORF">jhhlp_006405</name>
</gene>
<dbReference type="InParanoid" id="A0A2N3N5V6"/>
<dbReference type="VEuPathDB" id="FungiDB:jhhlp_006405"/>
<organism evidence="2 3">
    <name type="scientific">Lomentospora prolificans</name>
    <dbReference type="NCBI Taxonomy" id="41688"/>
    <lineage>
        <taxon>Eukaryota</taxon>
        <taxon>Fungi</taxon>
        <taxon>Dikarya</taxon>
        <taxon>Ascomycota</taxon>
        <taxon>Pezizomycotina</taxon>
        <taxon>Sordariomycetes</taxon>
        <taxon>Hypocreomycetidae</taxon>
        <taxon>Microascales</taxon>
        <taxon>Microascaceae</taxon>
        <taxon>Lomentospora</taxon>
    </lineage>
</organism>
<reference evidence="2 3" key="1">
    <citation type="journal article" date="2017" name="G3 (Bethesda)">
        <title>First Draft Genome Sequence of the Pathogenic Fungus Lomentospora prolificans (Formerly Scedosporium prolificans).</title>
        <authorList>
            <person name="Luo R."/>
            <person name="Zimin A."/>
            <person name="Workman R."/>
            <person name="Fan Y."/>
            <person name="Pertea G."/>
            <person name="Grossman N."/>
            <person name="Wear M.P."/>
            <person name="Jia B."/>
            <person name="Miller H."/>
            <person name="Casadevall A."/>
            <person name="Timp W."/>
            <person name="Zhang S.X."/>
            <person name="Salzberg S.L."/>
        </authorList>
    </citation>
    <scope>NUCLEOTIDE SEQUENCE [LARGE SCALE GENOMIC DNA]</scope>
    <source>
        <strain evidence="2 3">JHH-5317</strain>
    </source>
</reference>
<dbReference type="EMBL" id="NLAX01000701">
    <property type="protein sequence ID" value="PKS07797.1"/>
    <property type="molecule type" value="Genomic_DNA"/>
</dbReference>
<comment type="caution">
    <text evidence="2">The sequence shown here is derived from an EMBL/GenBank/DDBJ whole genome shotgun (WGS) entry which is preliminary data.</text>
</comment>
<evidence type="ECO:0000313" key="3">
    <source>
        <dbReference type="Proteomes" id="UP000233524"/>
    </source>
</evidence>
<protein>
    <recommendedName>
        <fullName evidence="4">25S rRNA (Uridine(2843)-N(3))-methyltransferase</fullName>
    </recommendedName>
</protein>
<dbReference type="FunCoup" id="A0A2N3N5V6">
    <property type="interactions" value="31"/>
</dbReference>
<dbReference type="AlphaFoldDB" id="A0A2N3N5V6"/>
<name>A0A2N3N5V6_9PEZI</name>
<dbReference type="Proteomes" id="UP000233524">
    <property type="component" value="Unassembled WGS sequence"/>
</dbReference>
<dbReference type="OrthoDB" id="6419443at2759"/>
<evidence type="ECO:0000313" key="2">
    <source>
        <dbReference type="EMBL" id="PKS07797.1"/>
    </source>
</evidence>
<feature type="region of interest" description="Disordered" evidence="1">
    <location>
        <begin position="1"/>
        <end position="43"/>
    </location>
</feature>
<dbReference type="InterPro" id="IPR021463">
    <property type="entry name" value="Methyltransf_34"/>
</dbReference>